<dbReference type="RefSeq" id="WP_219156322.1">
    <property type="nucleotide sequence ID" value="NZ_JAHWGL010000002.1"/>
</dbReference>
<protein>
    <recommendedName>
        <fullName evidence="3">DUF3876 domain-containing protein</fullName>
    </recommendedName>
</protein>
<evidence type="ECO:0008006" key="3">
    <source>
        <dbReference type="Google" id="ProtNLM"/>
    </source>
</evidence>
<name>A0ABS6WUF2_9BACT</name>
<comment type="caution">
    <text evidence="1">The sequence shown here is derived from an EMBL/GenBank/DDBJ whole genome shotgun (WGS) entry which is preliminary data.</text>
</comment>
<organism evidence="1 2">
    <name type="scientific">Hymenobacter profundi</name>
    <dbReference type="NCBI Taxonomy" id="1982110"/>
    <lineage>
        <taxon>Bacteria</taxon>
        <taxon>Pseudomonadati</taxon>
        <taxon>Bacteroidota</taxon>
        <taxon>Cytophagia</taxon>
        <taxon>Cytophagales</taxon>
        <taxon>Hymenobacteraceae</taxon>
        <taxon>Hymenobacter</taxon>
    </lineage>
</organism>
<accession>A0ABS6WUF2</accession>
<evidence type="ECO:0000313" key="1">
    <source>
        <dbReference type="EMBL" id="MBW3127192.1"/>
    </source>
</evidence>
<sequence length="109" mass="11961">MKSKLNQLLSAVATTAMFALTSCSSTGGTDKFMGEWQSLESPTRPHMTIQQRGDNLTLLEGKKEVPVTYDKDNHKLTVNTGLGAMDIIYLEEKNHLLVTGAGEYSKVVK</sequence>
<dbReference type="Proteomes" id="UP000826188">
    <property type="component" value="Unassembled WGS sequence"/>
</dbReference>
<gene>
    <name evidence="1" type="ORF">KYK14_01390</name>
</gene>
<dbReference type="PROSITE" id="PS51257">
    <property type="entry name" value="PROKAR_LIPOPROTEIN"/>
    <property type="match status" value="1"/>
</dbReference>
<keyword evidence="2" id="KW-1185">Reference proteome</keyword>
<reference evidence="1 2" key="1">
    <citation type="submission" date="2021-07" db="EMBL/GenBank/DDBJ databases">
        <title>Hymenobacter profundi sp. nov., isolated from deep-sea water.</title>
        <authorList>
            <person name="Kim M.K."/>
        </authorList>
    </citation>
    <scope>NUCLEOTIDE SEQUENCE [LARGE SCALE GENOMIC DNA]</scope>
    <source>
        <strain evidence="1 2">M2</strain>
    </source>
</reference>
<evidence type="ECO:0000313" key="2">
    <source>
        <dbReference type="Proteomes" id="UP000826188"/>
    </source>
</evidence>
<proteinExistence type="predicted"/>
<dbReference type="EMBL" id="JAHWGL010000002">
    <property type="protein sequence ID" value="MBW3127192.1"/>
    <property type="molecule type" value="Genomic_DNA"/>
</dbReference>